<keyword evidence="1 6" id="KW-0963">Cytoplasm</keyword>
<evidence type="ECO:0000313" key="8">
    <source>
        <dbReference type="EMBL" id="GGA52926.1"/>
    </source>
</evidence>
<dbReference type="InterPro" id="IPR022882">
    <property type="entry name" value="tRNA_adenine-N6_MeTrfase"/>
</dbReference>
<dbReference type="PANTHER" id="PTHR47739">
    <property type="entry name" value="TRNA1(VAL) (ADENINE(37)-N6)-METHYLTRANSFERASE"/>
    <property type="match status" value="1"/>
</dbReference>
<dbReference type="PANTHER" id="PTHR47739:SF1">
    <property type="entry name" value="TRNA1(VAL) (ADENINE(37)-N6)-METHYLTRANSFERASE"/>
    <property type="match status" value="1"/>
</dbReference>
<keyword evidence="5 6" id="KW-0819">tRNA processing</keyword>
<dbReference type="InterPro" id="IPR029063">
    <property type="entry name" value="SAM-dependent_MTases_sf"/>
</dbReference>
<dbReference type="Proteomes" id="UP000627464">
    <property type="component" value="Unassembled WGS sequence"/>
</dbReference>
<evidence type="ECO:0000259" key="7">
    <source>
        <dbReference type="Pfam" id="PF05175"/>
    </source>
</evidence>
<evidence type="ECO:0000256" key="2">
    <source>
        <dbReference type="ARBA" id="ARBA00022603"/>
    </source>
</evidence>
<dbReference type="InterPro" id="IPR050210">
    <property type="entry name" value="tRNA_Adenine-N(6)_MTase"/>
</dbReference>
<keyword evidence="9" id="KW-1185">Reference proteome</keyword>
<dbReference type="Gene3D" id="3.40.50.150">
    <property type="entry name" value="Vaccinia Virus protein VP39"/>
    <property type="match status" value="1"/>
</dbReference>
<sequence>MFALCYDSFEYQTVSLMVLTVNNVVKDVSVSQPLRRNGFTFKQFFVAHDRCAMKVGTDGVLLGAWAPVEQASRILDIGSGSGLIALMLAQRTSAAVAIDAVELDLPAADQAKENFQSSPWTERLNIFAQDINVVAQTHPAHYDLIVSNPPYFESAVACRDEARNTARYTQTLTHSALLQCAEKLLMPQGVFCVVLPYELGVTLECNAHQQGWFTVRRLAVRDRPGKALNRLLLTLSRQPAEFDFQELDLREREGVYSPAFRALIADFYLNY</sequence>
<dbReference type="NCBIfam" id="NF047853">
    <property type="entry name" value="tRm6a37MtseTrmN"/>
    <property type="match status" value="1"/>
</dbReference>
<dbReference type="CDD" id="cd02440">
    <property type="entry name" value="AdoMet_MTases"/>
    <property type="match status" value="1"/>
</dbReference>
<accession>A0ABQ1GYN7</accession>
<evidence type="ECO:0000256" key="3">
    <source>
        <dbReference type="ARBA" id="ARBA00022679"/>
    </source>
</evidence>
<keyword evidence="2 6" id="KW-0489">Methyltransferase</keyword>
<name>A0ABQ1GYN7_9GAMM</name>
<organism evidence="8 9">
    <name type="scientific">Hafnia psychrotolerans</name>
    <dbReference type="NCBI Taxonomy" id="1477018"/>
    <lineage>
        <taxon>Bacteria</taxon>
        <taxon>Pseudomonadati</taxon>
        <taxon>Pseudomonadota</taxon>
        <taxon>Gammaproteobacteria</taxon>
        <taxon>Enterobacterales</taxon>
        <taxon>Hafniaceae</taxon>
        <taxon>Hafnia</taxon>
    </lineage>
</organism>
<dbReference type="PRINTS" id="PR00507">
    <property type="entry name" value="N12N6MTFRASE"/>
</dbReference>
<dbReference type="EC" id="2.1.1.223" evidence="6"/>
<evidence type="ECO:0000256" key="5">
    <source>
        <dbReference type="ARBA" id="ARBA00022694"/>
    </source>
</evidence>
<evidence type="ECO:0000256" key="1">
    <source>
        <dbReference type="ARBA" id="ARBA00022490"/>
    </source>
</evidence>
<dbReference type="PROSITE" id="PS00092">
    <property type="entry name" value="N6_MTASE"/>
    <property type="match status" value="1"/>
</dbReference>
<reference evidence="9" key="1">
    <citation type="journal article" date="2019" name="Int. J. Syst. Evol. Microbiol.">
        <title>The Global Catalogue of Microorganisms (GCM) 10K type strain sequencing project: providing services to taxonomists for standard genome sequencing and annotation.</title>
        <authorList>
            <consortium name="The Broad Institute Genomics Platform"/>
            <consortium name="The Broad Institute Genome Sequencing Center for Infectious Disease"/>
            <person name="Wu L."/>
            <person name="Ma J."/>
        </authorList>
    </citation>
    <scope>NUCLEOTIDE SEQUENCE [LARGE SCALE GENOMIC DNA]</scope>
    <source>
        <strain evidence="9">CGMCC 1.12806</strain>
    </source>
</reference>
<keyword evidence="3 6" id="KW-0808">Transferase</keyword>
<dbReference type="InterPro" id="IPR007848">
    <property type="entry name" value="Small_mtfrase_dom"/>
</dbReference>
<dbReference type="HAMAP" id="MF_01872">
    <property type="entry name" value="tRNA_methyltr_YfiC"/>
    <property type="match status" value="1"/>
</dbReference>
<comment type="catalytic activity">
    <reaction evidence="6">
        <text>adenosine(37) in tRNA1(Val) + S-adenosyl-L-methionine = N(6)-methyladenosine(37) in tRNA1(Val) + S-adenosyl-L-homocysteine + H(+)</text>
        <dbReference type="Rhea" id="RHEA:43160"/>
        <dbReference type="Rhea" id="RHEA-COMP:10369"/>
        <dbReference type="Rhea" id="RHEA-COMP:10370"/>
        <dbReference type="ChEBI" id="CHEBI:15378"/>
        <dbReference type="ChEBI" id="CHEBI:57856"/>
        <dbReference type="ChEBI" id="CHEBI:59789"/>
        <dbReference type="ChEBI" id="CHEBI:74411"/>
        <dbReference type="ChEBI" id="CHEBI:74449"/>
        <dbReference type="EC" id="2.1.1.223"/>
    </reaction>
</comment>
<evidence type="ECO:0000256" key="6">
    <source>
        <dbReference type="HAMAP-Rule" id="MF_01872"/>
    </source>
</evidence>
<comment type="similarity">
    <text evidence="6">Belongs to the methyltransferase superfamily. tRNA (adenine-N(6)-)-methyltransferase family.</text>
</comment>
<protein>
    <recommendedName>
        <fullName evidence="6">tRNA1(Val) (adenine(37)-N6)-methyltransferase</fullName>
        <ecNumber evidence="6">2.1.1.223</ecNumber>
    </recommendedName>
    <alternativeName>
        <fullName evidence="6">tRNA m6A37 methyltransferase</fullName>
    </alternativeName>
</protein>
<proteinExistence type="inferred from homology"/>
<evidence type="ECO:0000313" key="9">
    <source>
        <dbReference type="Proteomes" id="UP000627464"/>
    </source>
</evidence>
<evidence type="ECO:0000256" key="4">
    <source>
        <dbReference type="ARBA" id="ARBA00022691"/>
    </source>
</evidence>
<comment type="function">
    <text evidence="6">Specifically methylates the adenine in position 37 of tRNA(1)(Val) (anticodon cmo5UAC).</text>
</comment>
<comment type="caution">
    <text evidence="8">The sequence shown here is derived from an EMBL/GenBank/DDBJ whole genome shotgun (WGS) entry which is preliminary data.</text>
</comment>
<dbReference type="EMBL" id="BMFZ01000008">
    <property type="protein sequence ID" value="GGA52926.1"/>
    <property type="molecule type" value="Genomic_DNA"/>
</dbReference>
<dbReference type="InterPro" id="IPR002052">
    <property type="entry name" value="DNA_methylase_N6_adenine_CS"/>
</dbReference>
<gene>
    <name evidence="8" type="ORF">GCM10011328_30610</name>
</gene>
<keyword evidence="4 6" id="KW-0949">S-adenosyl-L-methionine</keyword>
<feature type="domain" description="Methyltransferase small" evidence="7">
    <location>
        <begin position="68"/>
        <end position="199"/>
    </location>
</feature>
<comment type="subcellular location">
    <subcellularLocation>
        <location evidence="6">Cytoplasm</location>
    </subcellularLocation>
</comment>
<dbReference type="SUPFAM" id="SSF53335">
    <property type="entry name" value="S-adenosyl-L-methionine-dependent methyltransferases"/>
    <property type="match status" value="1"/>
</dbReference>
<dbReference type="Pfam" id="PF05175">
    <property type="entry name" value="MTS"/>
    <property type="match status" value="1"/>
</dbReference>